<dbReference type="InterPro" id="IPR003591">
    <property type="entry name" value="Leu-rich_rpt_typical-subtyp"/>
</dbReference>
<dbReference type="Proteomes" id="UP000716291">
    <property type="component" value="Unassembled WGS sequence"/>
</dbReference>
<dbReference type="Pfam" id="PF23598">
    <property type="entry name" value="LRR_14"/>
    <property type="match status" value="1"/>
</dbReference>
<reference evidence="5" key="1">
    <citation type="journal article" date="2020" name="Microb. Genom.">
        <title>Genetic diversity of clinical and environmental Mucorales isolates obtained from an investigation of mucormycosis cases among solid organ transplant recipients.</title>
        <authorList>
            <person name="Nguyen M.H."/>
            <person name="Kaul D."/>
            <person name="Muto C."/>
            <person name="Cheng S.J."/>
            <person name="Richter R.A."/>
            <person name="Bruno V.M."/>
            <person name="Liu G."/>
            <person name="Beyhan S."/>
            <person name="Sundermann A.J."/>
            <person name="Mounaud S."/>
            <person name="Pasculle A.W."/>
            <person name="Nierman W.C."/>
            <person name="Driscoll E."/>
            <person name="Cumbie R."/>
            <person name="Clancy C.J."/>
            <person name="Dupont C.L."/>
        </authorList>
    </citation>
    <scope>NUCLEOTIDE SEQUENCE</scope>
    <source>
        <strain evidence="5">GL11</strain>
    </source>
</reference>
<accession>A0A9P6XCP0</accession>
<dbReference type="PROSITE" id="PS51450">
    <property type="entry name" value="LRR"/>
    <property type="match status" value="1"/>
</dbReference>
<evidence type="ECO:0000259" key="4">
    <source>
        <dbReference type="Pfam" id="PF23598"/>
    </source>
</evidence>
<dbReference type="AlphaFoldDB" id="A0A9P6XCP0"/>
<dbReference type="SMART" id="SM00364">
    <property type="entry name" value="LRR_BAC"/>
    <property type="match status" value="5"/>
</dbReference>
<evidence type="ECO:0000256" key="1">
    <source>
        <dbReference type="ARBA" id="ARBA00022614"/>
    </source>
</evidence>
<gene>
    <name evidence="5" type="ORF">G6F64_004363</name>
</gene>
<organism evidence="5 6">
    <name type="scientific">Rhizopus oryzae</name>
    <name type="common">Mucormycosis agent</name>
    <name type="synonym">Rhizopus arrhizus var. delemar</name>
    <dbReference type="NCBI Taxonomy" id="64495"/>
    <lineage>
        <taxon>Eukaryota</taxon>
        <taxon>Fungi</taxon>
        <taxon>Fungi incertae sedis</taxon>
        <taxon>Mucoromycota</taxon>
        <taxon>Mucoromycotina</taxon>
        <taxon>Mucoromycetes</taxon>
        <taxon>Mucorales</taxon>
        <taxon>Mucorineae</taxon>
        <taxon>Rhizopodaceae</taxon>
        <taxon>Rhizopus</taxon>
    </lineage>
</organism>
<evidence type="ECO:0000256" key="2">
    <source>
        <dbReference type="ARBA" id="ARBA00022737"/>
    </source>
</evidence>
<evidence type="ECO:0000256" key="3">
    <source>
        <dbReference type="SAM" id="MobiDB-lite"/>
    </source>
</evidence>
<feature type="domain" description="Disease resistance R13L4/SHOC-2-like LRR" evidence="4">
    <location>
        <begin position="168"/>
        <end position="246"/>
    </location>
</feature>
<proteinExistence type="predicted"/>
<dbReference type="PANTHER" id="PTHR48051">
    <property type="match status" value="1"/>
</dbReference>
<comment type="caution">
    <text evidence="5">The sequence shown here is derived from an EMBL/GenBank/DDBJ whole genome shotgun (WGS) entry which is preliminary data.</text>
</comment>
<feature type="region of interest" description="Disordered" evidence="3">
    <location>
        <begin position="545"/>
        <end position="568"/>
    </location>
</feature>
<name>A0A9P6XCP0_RHIOR</name>
<dbReference type="InterPro" id="IPR001611">
    <property type="entry name" value="Leu-rich_rpt"/>
</dbReference>
<dbReference type="SMART" id="SM00369">
    <property type="entry name" value="LRR_TYP"/>
    <property type="match status" value="5"/>
</dbReference>
<dbReference type="GO" id="GO:0005737">
    <property type="term" value="C:cytoplasm"/>
    <property type="evidence" value="ECO:0007669"/>
    <property type="project" value="TreeGrafter"/>
</dbReference>
<dbReference type="SUPFAM" id="SSF52058">
    <property type="entry name" value="L domain-like"/>
    <property type="match status" value="1"/>
</dbReference>
<dbReference type="Gene3D" id="3.80.10.10">
    <property type="entry name" value="Ribonuclease Inhibitor"/>
    <property type="match status" value="1"/>
</dbReference>
<dbReference type="InterPro" id="IPR032675">
    <property type="entry name" value="LRR_dom_sf"/>
</dbReference>
<dbReference type="OrthoDB" id="660555at2759"/>
<keyword evidence="1" id="KW-0433">Leucine-rich repeat</keyword>
<sequence>MGQQVSNEHGPLPLGYFNEELSQITTKRIDEYEAQDFILSNPHLYQLQTICEQCNNTKEEDEAIVSLIENNVCSNCQGQGKRPSIVNSDLMKDLEYIDQTYYSDMTHYTSTRTEDDVTEERPTEERNWSKLTIGEINPRKKRRNRLIGNPKSMSIDLSYRSLVELSPSIGYLSNLTSLILSNNQMTALPKEVGYLKNLRLLNISDNKIHEIPDTIAFLSNLKALYASRNNLKTLPASIGQLSELTHIIVSENQIAFLPKEMSQLSNLISLYVSYNPLRTLPAEIATLTTLTKLMTEGCDFQEEYIYNLRHDPPSLMETCARIAVRHELEIPYNLADHIKHYLARANKCSYCHGPYFDSHVTRYQFAERLANNTLALEYTLCSAHWSDDQDRVLAMFSDKPETSHSATWKYDLTTEDDLNPSYFNSGKLVGSSIKYFSDFSSSSETIPISRLRNEPNLPTLPIQQGSHASSSASIRKKFTNFIHSSSNSILLKQGNNYSQENYATSSSSIAVNISEPLVKNVDLTSFRSQLKRDLQINASNILTEQQQEQEQTTSITRNSNSIDTVVSK</sequence>
<evidence type="ECO:0000313" key="5">
    <source>
        <dbReference type="EMBL" id="KAG1310697.1"/>
    </source>
</evidence>
<keyword evidence="6" id="KW-1185">Reference proteome</keyword>
<keyword evidence="2" id="KW-0677">Repeat</keyword>
<dbReference type="InterPro" id="IPR050216">
    <property type="entry name" value="LRR_domain-containing"/>
</dbReference>
<protein>
    <recommendedName>
        <fullName evidence="4">Disease resistance R13L4/SHOC-2-like LRR domain-containing protein</fullName>
    </recommendedName>
</protein>
<feature type="compositionally biased region" description="Polar residues" evidence="3">
    <location>
        <begin position="554"/>
        <end position="568"/>
    </location>
</feature>
<dbReference type="PANTHER" id="PTHR48051:SF1">
    <property type="entry name" value="RAS SUPPRESSOR PROTEIN 1"/>
    <property type="match status" value="1"/>
</dbReference>
<dbReference type="EMBL" id="JAANQT010000474">
    <property type="protein sequence ID" value="KAG1310697.1"/>
    <property type="molecule type" value="Genomic_DNA"/>
</dbReference>
<evidence type="ECO:0000313" key="6">
    <source>
        <dbReference type="Proteomes" id="UP000716291"/>
    </source>
</evidence>
<dbReference type="InterPro" id="IPR055414">
    <property type="entry name" value="LRR_R13L4/SHOC2-like"/>
</dbReference>